<reference evidence="2" key="1">
    <citation type="submission" date="2021-06" db="EMBL/GenBank/DDBJ databases">
        <title>New haloarchaea isolates fom saline soil.</title>
        <authorList>
            <person name="Duran-Viseras A."/>
            <person name="Sanchez-Porro C.S."/>
            <person name="Ventosa A."/>
        </authorList>
    </citation>
    <scope>NUCLEOTIDE SEQUENCE</scope>
    <source>
        <strain evidence="2">JCM 18369</strain>
    </source>
</reference>
<dbReference type="InterPro" id="IPR014729">
    <property type="entry name" value="Rossmann-like_a/b/a_fold"/>
</dbReference>
<dbReference type="InterPro" id="IPR006016">
    <property type="entry name" value="UspA"/>
</dbReference>
<dbReference type="Pfam" id="PF00582">
    <property type="entry name" value="Usp"/>
    <property type="match status" value="1"/>
</dbReference>
<dbReference type="AlphaFoldDB" id="A0AA41FZD6"/>
<dbReference type="EMBL" id="JAHQXE010000001">
    <property type="protein sequence ID" value="MBV0900586.1"/>
    <property type="molecule type" value="Genomic_DNA"/>
</dbReference>
<dbReference type="CDD" id="cd00293">
    <property type="entry name" value="USP-like"/>
    <property type="match status" value="1"/>
</dbReference>
<dbReference type="RefSeq" id="WP_162412123.1">
    <property type="nucleotide sequence ID" value="NZ_JAHQXE010000001.1"/>
</dbReference>
<evidence type="ECO:0000313" key="3">
    <source>
        <dbReference type="Proteomes" id="UP001166304"/>
    </source>
</evidence>
<dbReference type="SUPFAM" id="SSF52402">
    <property type="entry name" value="Adenine nucleotide alpha hydrolases-like"/>
    <property type="match status" value="1"/>
</dbReference>
<accession>A0AA41FZD6</accession>
<name>A0AA41FZD6_9EURY</name>
<protein>
    <submittedName>
        <fullName evidence="2">Universal stress protein</fullName>
    </submittedName>
</protein>
<feature type="domain" description="UspA" evidence="1">
    <location>
        <begin position="3"/>
        <end position="145"/>
    </location>
</feature>
<proteinExistence type="predicted"/>
<keyword evidence="3" id="KW-1185">Reference proteome</keyword>
<dbReference type="Proteomes" id="UP001166304">
    <property type="component" value="Unassembled WGS sequence"/>
</dbReference>
<organism evidence="2 3">
    <name type="scientific">Haloarcula salina</name>
    <dbReference type="NCBI Taxonomy" id="1429914"/>
    <lineage>
        <taxon>Archaea</taxon>
        <taxon>Methanobacteriati</taxon>
        <taxon>Methanobacteriota</taxon>
        <taxon>Stenosarchaea group</taxon>
        <taxon>Halobacteria</taxon>
        <taxon>Halobacteriales</taxon>
        <taxon>Haloarculaceae</taxon>
        <taxon>Haloarcula</taxon>
    </lineage>
</organism>
<comment type="caution">
    <text evidence="2">The sequence shown here is derived from an EMBL/GenBank/DDBJ whole genome shotgun (WGS) entry which is preliminary data.</text>
</comment>
<gene>
    <name evidence="2" type="ORF">KTS37_02190</name>
</gene>
<evidence type="ECO:0000259" key="1">
    <source>
        <dbReference type="Pfam" id="PF00582"/>
    </source>
</evidence>
<sequence>MVLLVPFDGSDLSRTALERATEFATYRNEDVLALTVIPDEPEYALERGWVDANDPFDIEAIANRMAEQVKSVAPEASFRHEVPEDVSSMASITTDVVRTIRQIANEVDASIVFVGSENAGRVSSPVSSVGSPVSEDPQYDVHIVRHA</sequence>
<evidence type="ECO:0000313" key="2">
    <source>
        <dbReference type="EMBL" id="MBV0900586.1"/>
    </source>
</evidence>
<dbReference type="Gene3D" id="3.40.50.620">
    <property type="entry name" value="HUPs"/>
    <property type="match status" value="1"/>
</dbReference>